<dbReference type="GeneID" id="24094941"/>
<keyword evidence="1" id="KW-1133">Transmembrane helix</keyword>
<sequence length="148" mass="16058">MSIAEDVSAGAVDRGVAEVARELPTRESIVLPRLFLAPSVPRDKCSFILLFSVVLEAAGYTRLYDQHKFHSFIMGTIISAIVGAIEAVISAIASVIMIIVSVIATIIVTIFDIIFDILCCNCFGGRTRRTGSHRYRWGMGRGGMGASY</sequence>
<name>J4GM89_9APHY</name>
<dbReference type="EMBL" id="HE796960">
    <property type="protein sequence ID" value="CCM00030.1"/>
    <property type="molecule type" value="Genomic_DNA"/>
</dbReference>
<evidence type="ECO:0000313" key="2">
    <source>
        <dbReference type="EMBL" id="CCM00030.1"/>
    </source>
</evidence>
<keyword evidence="1" id="KW-0812">Transmembrane</keyword>
<reference evidence="2 3" key="1">
    <citation type="journal article" date="2012" name="Appl. Environ. Microbiol.">
        <title>Short-read sequencing for genomic analysis of the brown rot fungus Fibroporia radiculosa.</title>
        <authorList>
            <person name="Tang J.D."/>
            <person name="Perkins A.D."/>
            <person name="Sonstegard T.S."/>
            <person name="Schroeder S.G."/>
            <person name="Burgess S.C."/>
            <person name="Diehl S.V."/>
        </authorList>
    </citation>
    <scope>NUCLEOTIDE SEQUENCE [LARGE SCALE GENOMIC DNA]</scope>
    <source>
        <strain evidence="2 3">TFFH 294</strain>
    </source>
</reference>
<keyword evidence="3" id="KW-1185">Reference proteome</keyword>
<keyword evidence="1" id="KW-0472">Membrane</keyword>
<dbReference type="Proteomes" id="UP000006352">
    <property type="component" value="Unassembled WGS sequence"/>
</dbReference>
<gene>
    <name evidence="2" type="ORF">FIBRA_02056</name>
</gene>
<evidence type="ECO:0000313" key="3">
    <source>
        <dbReference type="Proteomes" id="UP000006352"/>
    </source>
</evidence>
<feature type="transmembrane region" description="Helical" evidence="1">
    <location>
        <begin position="46"/>
        <end position="64"/>
    </location>
</feature>
<protein>
    <submittedName>
        <fullName evidence="2">Uncharacterized protein</fullName>
    </submittedName>
</protein>
<feature type="transmembrane region" description="Helical" evidence="1">
    <location>
        <begin position="98"/>
        <end position="124"/>
    </location>
</feature>
<dbReference type="InParanoid" id="J4GM89"/>
<accession>J4GM89</accession>
<feature type="transmembrane region" description="Helical" evidence="1">
    <location>
        <begin position="71"/>
        <end position="92"/>
    </location>
</feature>
<dbReference type="AlphaFoldDB" id="J4GM89"/>
<dbReference type="RefSeq" id="XP_012179313.1">
    <property type="nucleotide sequence ID" value="XM_012323923.1"/>
</dbReference>
<dbReference type="OrthoDB" id="2804483at2759"/>
<dbReference type="HOGENOM" id="CLU_1758837_0_0_1"/>
<organism evidence="2 3">
    <name type="scientific">Fibroporia radiculosa</name>
    <dbReference type="NCBI Taxonomy" id="599839"/>
    <lineage>
        <taxon>Eukaryota</taxon>
        <taxon>Fungi</taxon>
        <taxon>Dikarya</taxon>
        <taxon>Basidiomycota</taxon>
        <taxon>Agaricomycotina</taxon>
        <taxon>Agaricomycetes</taxon>
        <taxon>Polyporales</taxon>
        <taxon>Fibroporiaceae</taxon>
        <taxon>Fibroporia</taxon>
    </lineage>
</organism>
<proteinExistence type="predicted"/>
<evidence type="ECO:0000256" key="1">
    <source>
        <dbReference type="SAM" id="Phobius"/>
    </source>
</evidence>